<proteinExistence type="predicted"/>
<dbReference type="AlphaFoldDB" id="A0A8K0X0P1"/>
<accession>A0A8K0X0P1</accession>
<reference evidence="2" key="1">
    <citation type="journal article" date="2021" name="Nat. Commun.">
        <title>Genetic determinants of endophytism in the Arabidopsis root mycobiome.</title>
        <authorList>
            <person name="Mesny F."/>
            <person name="Miyauchi S."/>
            <person name="Thiergart T."/>
            <person name="Pickel B."/>
            <person name="Atanasova L."/>
            <person name="Karlsson M."/>
            <person name="Huettel B."/>
            <person name="Barry K.W."/>
            <person name="Haridas S."/>
            <person name="Chen C."/>
            <person name="Bauer D."/>
            <person name="Andreopoulos W."/>
            <person name="Pangilinan J."/>
            <person name="LaButti K."/>
            <person name="Riley R."/>
            <person name="Lipzen A."/>
            <person name="Clum A."/>
            <person name="Drula E."/>
            <person name="Henrissat B."/>
            <person name="Kohler A."/>
            <person name="Grigoriev I.V."/>
            <person name="Martin F.M."/>
            <person name="Hacquard S."/>
        </authorList>
    </citation>
    <scope>NUCLEOTIDE SEQUENCE</scope>
    <source>
        <strain evidence="2">MPI-CAGE-AT-0016</strain>
    </source>
</reference>
<gene>
    <name evidence="2" type="ORF">B0T11DRAFT_288264</name>
</gene>
<feature type="region of interest" description="Disordered" evidence="1">
    <location>
        <begin position="394"/>
        <end position="425"/>
    </location>
</feature>
<organism evidence="2 3">
    <name type="scientific">Plectosphaerella cucumerina</name>
    <dbReference type="NCBI Taxonomy" id="40658"/>
    <lineage>
        <taxon>Eukaryota</taxon>
        <taxon>Fungi</taxon>
        <taxon>Dikarya</taxon>
        <taxon>Ascomycota</taxon>
        <taxon>Pezizomycotina</taxon>
        <taxon>Sordariomycetes</taxon>
        <taxon>Hypocreomycetidae</taxon>
        <taxon>Glomerellales</taxon>
        <taxon>Plectosphaerellaceae</taxon>
        <taxon>Plectosphaerella</taxon>
    </lineage>
</organism>
<evidence type="ECO:0000313" key="3">
    <source>
        <dbReference type="Proteomes" id="UP000813385"/>
    </source>
</evidence>
<evidence type="ECO:0000313" key="2">
    <source>
        <dbReference type="EMBL" id="KAH7354232.1"/>
    </source>
</evidence>
<sequence>MNRIALQQCLRARAVPRLPRSTALFQRSFATTETSTEQEKRHVAFDDGLSPALETILTEAQNKIILPSYIPPQTRKRIFDPKYAPTLKNNPVFIEIDDIHHRFSATPLSTIPRTKKTLRKAVTAMETPRDFDQFNRLLAGFTHAGDKPDPAVLAALSRVLAGKGQLGVLLEAARQVKRTGFQVGSPAVVHTLLTWGQVKALDAGWARAETEKALKWSRHILEMSALDAHKFVHKRRPVLPSPLHRDPIALTAPLHLAAALAVGHEGGLDLDKQVSLYARQLVHVWPQDKGYKELYPEEALQTLTRLGGVDYVRSARTMYTTMSLALHGLKLASQVVEPELAKHLDAIASRLETDLAADKASFPNGLEEGSMHKRVSGELFDANGAIKFDVKPEAAEVAPAAEEAEKAGEAEQGNNRGRVPRSHVK</sequence>
<evidence type="ECO:0000256" key="1">
    <source>
        <dbReference type="SAM" id="MobiDB-lite"/>
    </source>
</evidence>
<comment type="caution">
    <text evidence="2">The sequence shown here is derived from an EMBL/GenBank/DDBJ whole genome shotgun (WGS) entry which is preliminary data.</text>
</comment>
<keyword evidence="3" id="KW-1185">Reference proteome</keyword>
<dbReference type="Proteomes" id="UP000813385">
    <property type="component" value="Unassembled WGS sequence"/>
</dbReference>
<dbReference type="EMBL" id="JAGPXD010000005">
    <property type="protein sequence ID" value="KAH7354232.1"/>
    <property type="molecule type" value="Genomic_DNA"/>
</dbReference>
<name>A0A8K0X0P1_9PEZI</name>
<protein>
    <submittedName>
        <fullName evidence="2">Uncharacterized protein</fullName>
    </submittedName>
</protein>
<dbReference type="OrthoDB" id="5405126at2759"/>